<evidence type="ECO:0000256" key="10">
    <source>
        <dbReference type="ARBA" id="ARBA00023136"/>
    </source>
</evidence>
<keyword evidence="15" id="KW-1185">Reference proteome</keyword>
<comment type="caution">
    <text evidence="14">The sequence shown here is derived from an EMBL/GenBank/DDBJ whole genome shotgun (WGS) entry which is preliminary data.</text>
</comment>
<accession>A0A4U8TL54</accession>
<sequence>MTSHFERIIAYNRYKTYAVLCVYIAIFIFIGLLADIIRIDAPSLQEGFAMLLSLYEFPLITFGMALVALCIILFSIRQFSRIMLSGNEYKRINPNNVLSRKESSLYGILQDLLKSANCPFEPALYIMEAPYMNAFASGWNEKNSMIAVTSALLEHLNEDELKAVVAHELSHIRHGDVRLTMCVGILSNIMLLGVNIFAFYFSSSQSQGAKSARTILLILQFILPLFTLVLSLFISRNREYMADSGAAYLMKESEPMVRALQKISQDYSQNQYQEPNPTRANAYLFGIGEILSTHPSVQNRIKALLGQHF</sequence>
<evidence type="ECO:0000256" key="3">
    <source>
        <dbReference type="ARBA" id="ARBA00022670"/>
    </source>
</evidence>
<dbReference type="NCBIfam" id="NF002775">
    <property type="entry name" value="PRK02870.1"/>
    <property type="match status" value="1"/>
</dbReference>
<name>A0A4U8TL54_9HELI</name>
<dbReference type="EMBL" id="JRMQ02000012">
    <property type="protein sequence ID" value="TLE00405.1"/>
    <property type="molecule type" value="Genomic_DNA"/>
</dbReference>
<proteinExistence type="inferred from homology"/>
<feature type="transmembrane region" description="Helical" evidence="12">
    <location>
        <begin position="57"/>
        <end position="76"/>
    </location>
</feature>
<dbReference type="Proteomes" id="UP000029707">
    <property type="component" value="Unassembled WGS sequence"/>
</dbReference>
<keyword evidence="6 11" id="KW-0378">Hydrolase</keyword>
<keyword evidence="10 12" id="KW-0472">Membrane</keyword>
<keyword evidence="5" id="KW-0479">Metal-binding</keyword>
<evidence type="ECO:0000256" key="2">
    <source>
        <dbReference type="ARBA" id="ARBA00022475"/>
    </source>
</evidence>
<dbReference type="PANTHER" id="PTHR43221">
    <property type="entry name" value="PROTEASE HTPX"/>
    <property type="match status" value="1"/>
</dbReference>
<gene>
    <name evidence="14" type="primary">htpX</name>
    <name evidence="14" type="ORF">LS65_007895</name>
</gene>
<dbReference type="InterPro" id="IPR001915">
    <property type="entry name" value="Peptidase_M48"/>
</dbReference>
<dbReference type="STRING" id="425400.LS65_08830"/>
<keyword evidence="2" id="KW-1003">Cell membrane</keyword>
<comment type="cofactor">
    <cofactor evidence="11">
        <name>Zn(2+)</name>
        <dbReference type="ChEBI" id="CHEBI:29105"/>
    </cofactor>
    <text evidence="11">Binds 1 zinc ion per subunit.</text>
</comment>
<comment type="subcellular location">
    <subcellularLocation>
        <location evidence="1">Cell membrane</location>
        <topology evidence="1">Multi-pass membrane protein</topology>
    </subcellularLocation>
</comment>
<keyword evidence="4 12" id="KW-0812">Transmembrane</keyword>
<evidence type="ECO:0000256" key="12">
    <source>
        <dbReference type="SAM" id="Phobius"/>
    </source>
</evidence>
<evidence type="ECO:0000256" key="6">
    <source>
        <dbReference type="ARBA" id="ARBA00022801"/>
    </source>
</evidence>
<feature type="domain" description="Peptidase M48" evidence="13">
    <location>
        <begin position="101"/>
        <end position="305"/>
    </location>
</feature>
<dbReference type="GO" id="GO:0046872">
    <property type="term" value="F:metal ion binding"/>
    <property type="evidence" value="ECO:0007669"/>
    <property type="project" value="UniProtKB-KW"/>
</dbReference>
<keyword evidence="8 12" id="KW-1133">Transmembrane helix</keyword>
<dbReference type="GeneID" id="82322039"/>
<dbReference type="GO" id="GO:0004222">
    <property type="term" value="F:metalloendopeptidase activity"/>
    <property type="evidence" value="ECO:0007669"/>
    <property type="project" value="InterPro"/>
</dbReference>
<reference evidence="14 15" key="1">
    <citation type="journal article" date="2014" name="Genome Announc.">
        <title>Draft genome sequences of eight enterohepatic helicobacter species isolated from both laboratory and wild rodents.</title>
        <authorList>
            <person name="Sheh A."/>
            <person name="Shen Z."/>
            <person name="Fox J.G."/>
        </authorList>
    </citation>
    <scope>NUCLEOTIDE SEQUENCE [LARGE SCALE GENOMIC DNA]</scope>
    <source>
        <strain evidence="14 15">MIT 01-6451</strain>
    </source>
</reference>
<evidence type="ECO:0000256" key="8">
    <source>
        <dbReference type="ARBA" id="ARBA00022989"/>
    </source>
</evidence>
<dbReference type="Gene3D" id="3.30.2010.10">
    <property type="entry name" value="Metalloproteases ('zincins'), catalytic domain"/>
    <property type="match status" value="1"/>
</dbReference>
<evidence type="ECO:0000256" key="11">
    <source>
        <dbReference type="RuleBase" id="RU003983"/>
    </source>
</evidence>
<evidence type="ECO:0000256" key="9">
    <source>
        <dbReference type="ARBA" id="ARBA00023049"/>
    </source>
</evidence>
<feature type="transmembrane region" description="Helical" evidence="12">
    <location>
        <begin position="179"/>
        <end position="202"/>
    </location>
</feature>
<evidence type="ECO:0000256" key="1">
    <source>
        <dbReference type="ARBA" id="ARBA00004651"/>
    </source>
</evidence>
<dbReference type="Pfam" id="PF01435">
    <property type="entry name" value="Peptidase_M48"/>
    <property type="match status" value="1"/>
</dbReference>
<feature type="transmembrane region" description="Helical" evidence="12">
    <location>
        <begin position="17"/>
        <end position="37"/>
    </location>
</feature>
<dbReference type="OrthoDB" id="15218at2"/>
<evidence type="ECO:0000256" key="4">
    <source>
        <dbReference type="ARBA" id="ARBA00022692"/>
    </source>
</evidence>
<dbReference type="GO" id="GO:0005886">
    <property type="term" value="C:plasma membrane"/>
    <property type="evidence" value="ECO:0007669"/>
    <property type="project" value="UniProtKB-SubCell"/>
</dbReference>
<evidence type="ECO:0000313" key="15">
    <source>
        <dbReference type="Proteomes" id="UP000029707"/>
    </source>
</evidence>
<evidence type="ECO:0000259" key="13">
    <source>
        <dbReference type="Pfam" id="PF01435"/>
    </source>
</evidence>
<evidence type="ECO:0000256" key="5">
    <source>
        <dbReference type="ARBA" id="ARBA00022723"/>
    </source>
</evidence>
<feature type="transmembrane region" description="Helical" evidence="12">
    <location>
        <begin position="214"/>
        <end position="234"/>
    </location>
</feature>
<evidence type="ECO:0000256" key="7">
    <source>
        <dbReference type="ARBA" id="ARBA00022833"/>
    </source>
</evidence>
<dbReference type="RefSeq" id="WP_034363168.1">
    <property type="nucleotide sequence ID" value="NZ_CAJUDB010000023.1"/>
</dbReference>
<keyword evidence="3 11" id="KW-0645">Protease</keyword>
<keyword evidence="7 11" id="KW-0862">Zinc</keyword>
<dbReference type="PANTHER" id="PTHR43221:SF1">
    <property type="entry name" value="PROTEASE HTPX"/>
    <property type="match status" value="1"/>
</dbReference>
<dbReference type="InterPro" id="IPR050083">
    <property type="entry name" value="HtpX_protease"/>
</dbReference>
<dbReference type="AlphaFoldDB" id="A0A4U8TL54"/>
<dbReference type="EC" id="3.4.24.-" evidence="14"/>
<comment type="similarity">
    <text evidence="11">Belongs to the peptidase M48 family.</text>
</comment>
<protein>
    <submittedName>
        <fullName evidence="14">Zinc metalloprotease HtpX</fullName>
        <ecNumber evidence="14">3.4.24.-</ecNumber>
    </submittedName>
</protein>
<evidence type="ECO:0000313" key="14">
    <source>
        <dbReference type="EMBL" id="TLE00405.1"/>
    </source>
</evidence>
<dbReference type="GO" id="GO:0006508">
    <property type="term" value="P:proteolysis"/>
    <property type="evidence" value="ECO:0007669"/>
    <property type="project" value="UniProtKB-KW"/>
</dbReference>
<keyword evidence="9 11" id="KW-0482">Metalloprotease</keyword>
<organism evidence="14 15">
    <name type="scientific">Helicobacter japonicus</name>
    <dbReference type="NCBI Taxonomy" id="425400"/>
    <lineage>
        <taxon>Bacteria</taxon>
        <taxon>Pseudomonadati</taxon>
        <taxon>Campylobacterota</taxon>
        <taxon>Epsilonproteobacteria</taxon>
        <taxon>Campylobacterales</taxon>
        <taxon>Helicobacteraceae</taxon>
        <taxon>Helicobacter</taxon>
    </lineage>
</organism>